<organism evidence="6 7">
    <name type="scientific">Candidatus Yanofskybacteria bacterium GW2011_GWE2_40_11</name>
    <dbReference type="NCBI Taxonomy" id="1619033"/>
    <lineage>
        <taxon>Bacteria</taxon>
        <taxon>Candidatus Yanofskyibacteriota</taxon>
    </lineage>
</organism>
<dbReference type="PANTHER" id="PTHR23321:SF26">
    <property type="entry name" value="SMALL RIBOSOMAL SUBUNIT PROTEIN US15M"/>
    <property type="match status" value="1"/>
</dbReference>
<dbReference type="AlphaFoldDB" id="A0A0G0TS53"/>
<dbReference type="InterPro" id="IPR009068">
    <property type="entry name" value="uS15_NS1_RNA-bd_sf"/>
</dbReference>
<dbReference type="HAMAP" id="MF_01343_B">
    <property type="entry name" value="Ribosomal_uS15_B"/>
    <property type="match status" value="1"/>
</dbReference>
<evidence type="ECO:0000256" key="1">
    <source>
        <dbReference type="ARBA" id="ARBA00022980"/>
    </source>
</evidence>
<comment type="function">
    <text evidence="3">Forms an intersubunit bridge (bridge B4) with the 23S rRNA of the 50S subunit in the ribosome.</text>
</comment>
<dbReference type="Gene3D" id="1.10.287.10">
    <property type="entry name" value="S15/NS1, RNA-binding"/>
    <property type="match status" value="1"/>
</dbReference>
<dbReference type="Pfam" id="PF00312">
    <property type="entry name" value="Ribosomal_S15"/>
    <property type="match status" value="1"/>
</dbReference>
<dbReference type="PATRIC" id="fig|1619033.3.peg.544"/>
<dbReference type="SMART" id="SM01387">
    <property type="entry name" value="Ribosomal_S15"/>
    <property type="match status" value="1"/>
</dbReference>
<evidence type="ECO:0000313" key="7">
    <source>
        <dbReference type="Proteomes" id="UP000034072"/>
    </source>
</evidence>
<dbReference type="GO" id="GO:0006412">
    <property type="term" value="P:translation"/>
    <property type="evidence" value="ECO:0007669"/>
    <property type="project" value="UniProtKB-UniRule"/>
</dbReference>
<dbReference type="InterPro" id="IPR000589">
    <property type="entry name" value="Ribosomal_uS15"/>
</dbReference>
<dbReference type="NCBIfam" id="TIGR00952">
    <property type="entry name" value="S15_bact"/>
    <property type="match status" value="1"/>
</dbReference>
<keyword evidence="1 3" id="KW-0689">Ribosomal protein</keyword>
<evidence type="ECO:0000256" key="4">
    <source>
        <dbReference type="RuleBase" id="RU003919"/>
    </source>
</evidence>
<comment type="caution">
    <text evidence="6">The sequence shown here is derived from an EMBL/GenBank/DDBJ whole genome shotgun (WGS) entry which is preliminary data.</text>
</comment>
<keyword evidence="3 5" id="KW-0699">rRNA-binding</keyword>
<dbReference type="SUPFAM" id="SSF47060">
    <property type="entry name" value="S15/NS1 RNA-binding domain"/>
    <property type="match status" value="1"/>
</dbReference>
<comment type="subunit">
    <text evidence="3">Part of the 30S ribosomal subunit. Forms a bridge to the 50S subunit in the 70S ribosome, contacting the 23S rRNA.</text>
</comment>
<dbReference type="GO" id="GO:0022627">
    <property type="term" value="C:cytosolic small ribosomal subunit"/>
    <property type="evidence" value="ECO:0007669"/>
    <property type="project" value="TreeGrafter"/>
</dbReference>
<evidence type="ECO:0000256" key="3">
    <source>
        <dbReference type="HAMAP-Rule" id="MF_01343"/>
    </source>
</evidence>
<evidence type="ECO:0000313" key="6">
    <source>
        <dbReference type="EMBL" id="KKR40682.1"/>
    </source>
</evidence>
<dbReference type="GO" id="GO:0003735">
    <property type="term" value="F:structural constituent of ribosome"/>
    <property type="evidence" value="ECO:0007669"/>
    <property type="project" value="InterPro"/>
</dbReference>
<gene>
    <name evidence="3" type="primary">rpsO</name>
    <name evidence="6" type="ORF">UT75_C0006G0061</name>
</gene>
<name>A0A0G0TS53_9BACT</name>
<accession>A0A0G0TS53</accession>
<dbReference type="PANTHER" id="PTHR23321">
    <property type="entry name" value="RIBOSOMAL PROTEIN S15, BACTERIAL AND ORGANELLAR"/>
    <property type="match status" value="1"/>
</dbReference>
<proteinExistence type="inferred from homology"/>
<dbReference type="Proteomes" id="UP000034072">
    <property type="component" value="Unassembled WGS sequence"/>
</dbReference>
<sequence>MAEADGYDQDMLNSKEKTKVMEKVRIHEKDTGSAEAQVALFSEEIIRLTKHLKKHQKDNSSRLGLLKMVAKRKRLLDYLKREAPKRHASLVKKLDL</sequence>
<dbReference type="CDD" id="cd00353">
    <property type="entry name" value="Ribosomal_S15p_S13e"/>
    <property type="match status" value="1"/>
</dbReference>
<keyword evidence="2 3" id="KW-0687">Ribonucleoprotein</keyword>
<comment type="function">
    <text evidence="3 5">One of the primary rRNA binding proteins, it binds directly to 16S rRNA where it helps nucleate assembly of the platform of the 30S subunit by binding and bridging several RNA helices of the 16S rRNA.</text>
</comment>
<dbReference type="InterPro" id="IPR005290">
    <property type="entry name" value="Ribosomal_uS15_bac-type"/>
</dbReference>
<protein>
    <recommendedName>
        <fullName evidence="3">Small ribosomal subunit protein uS15</fullName>
    </recommendedName>
</protein>
<dbReference type="Gene3D" id="6.10.250.3130">
    <property type="match status" value="1"/>
</dbReference>
<dbReference type="EMBL" id="LBXZ01000006">
    <property type="protein sequence ID" value="KKR40682.1"/>
    <property type="molecule type" value="Genomic_DNA"/>
</dbReference>
<keyword evidence="3 5" id="KW-0694">RNA-binding</keyword>
<evidence type="ECO:0000256" key="2">
    <source>
        <dbReference type="ARBA" id="ARBA00023274"/>
    </source>
</evidence>
<evidence type="ECO:0000256" key="5">
    <source>
        <dbReference type="RuleBase" id="RU004524"/>
    </source>
</evidence>
<reference evidence="6 7" key="1">
    <citation type="journal article" date="2015" name="Nature">
        <title>rRNA introns, odd ribosomes, and small enigmatic genomes across a large radiation of phyla.</title>
        <authorList>
            <person name="Brown C.T."/>
            <person name="Hug L.A."/>
            <person name="Thomas B.C."/>
            <person name="Sharon I."/>
            <person name="Castelle C.J."/>
            <person name="Singh A."/>
            <person name="Wilkins M.J."/>
            <person name="Williams K.H."/>
            <person name="Banfield J.F."/>
        </authorList>
    </citation>
    <scope>NUCLEOTIDE SEQUENCE [LARGE SCALE GENOMIC DNA]</scope>
</reference>
<comment type="similarity">
    <text evidence="3 4">Belongs to the universal ribosomal protein uS15 family.</text>
</comment>
<dbReference type="PROSITE" id="PS00362">
    <property type="entry name" value="RIBOSOMAL_S15"/>
    <property type="match status" value="1"/>
</dbReference>
<dbReference type="GO" id="GO:0019843">
    <property type="term" value="F:rRNA binding"/>
    <property type="evidence" value="ECO:0007669"/>
    <property type="project" value="UniProtKB-UniRule"/>
</dbReference>